<feature type="transmembrane region" description="Helical" evidence="1">
    <location>
        <begin position="14"/>
        <end position="33"/>
    </location>
</feature>
<accession>A0A4R1RDR4</accession>
<proteinExistence type="predicted"/>
<feature type="transmembrane region" description="Helical" evidence="1">
    <location>
        <begin position="129"/>
        <end position="150"/>
    </location>
</feature>
<reference evidence="2 3" key="1">
    <citation type="submission" date="2019-03" db="EMBL/GenBank/DDBJ databases">
        <title>Genomic Encyclopedia of Type Strains, Phase IV (KMG-IV): sequencing the most valuable type-strain genomes for metagenomic binning, comparative biology and taxonomic classification.</title>
        <authorList>
            <person name="Goeker M."/>
        </authorList>
    </citation>
    <scope>NUCLEOTIDE SEQUENCE [LARGE SCALE GENOMIC DNA]</scope>
    <source>
        <strain evidence="2 3">DSM 18792</strain>
    </source>
</reference>
<feature type="transmembrane region" description="Helical" evidence="1">
    <location>
        <begin position="40"/>
        <end position="59"/>
    </location>
</feature>
<sequence>MALNVVVVFTNDTLILKTATSLFIPVFLILFLVRYNSLGIVFISFLLFYFLGDVAFLFFAKNELIEASSVFYIASYLFLLILVVPKFKLLEVDLLVGAYLLVVFVISLYFLYTIYNILNVLMPNTTEVILYGVKSLVLIVLTLVSFGVYLHTQSTQSALFLTAVVFFGLSVILNYLNLYYLNYWILELFYRILYALALYVMFKYIMVNKEEVLVKKPKLIRLKESYASDTVLS</sequence>
<dbReference type="OrthoDB" id="1437664at2"/>
<keyword evidence="1" id="KW-0812">Transmembrane</keyword>
<keyword evidence="3" id="KW-1185">Reference proteome</keyword>
<evidence type="ECO:0008006" key="4">
    <source>
        <dbReference type="Google" id="ProtNLM"/>
    </source>
</evidence>
<evidence type="ECO:0000313" key="3">
    <source>
        <dbReference type="Proteomes" id="UP000295455"/>
    </source>
</evidence>
<keyword evidence="1" id="KW-0472">Membrane</keyword>
<dbReference type="EMBL" id="SLUP01000008">
    <property type="protein sequence ID" value="TCL63949.1"/>
    <property type="molecule type" value="Genomic_DNA"/>
</dbReference>
<comment type="caution">
    <text evidence="2">The sequence shown here is derived from an EMBL/GenBank/DDBJ whole genome shotgun (WGS) entry which is preliminary data.</text>
</comment>
<evidence type="ECO:0000256" key="1">
    <source>
        <dbReference type="SAM" id="Phobius"/>
    </source>
</evidence>
<feature type="transmembrane region" description="Helical" evidence="1">
    <location>
        <begin position="65"/>
        <end position="84"/>
    </location>
</feature>
<feature type="transmembrane region" description="Helical" evidence="1">
    <location>
        <begin position="157"/>
        <end position="176"/>
    </location>
</feature>
<protein>
    <recommendedName>
        <fullName evidence="4">YhhN-like protein</fullName>
    </recommendedName>
</protein>
<dbReference type="AlphaFoldDB" id="A0A4R1RDR4"/>
<feature type="transmembrane region" description="Helical" evidence="1">
    <location>
        <begin position="96"/>
        <end position="117"/>
    </location>
</feature>
<keyword evidence="1" id="KW-1133">Transmembrane helix</keyword>
<dbReference type="Proteomes" id="UP000295455">
    <property type="component" value="Unassembled WGS sequence"/>
</dbReference>
<name>A0A4R1RDR4_9FLAO</name>
<dbReference type="RefSeq" id="WP_132218784.1">
    <property type="nucleotide sequence ID" value="NZ_OX156936.1"/>
</dbReference>
<feature type="transmembrane region" description="Helical" evidence="1">
    <location>
        <begin position="188"/>
        <end position="206"/>
    </location>
</feature>
<organism evidence="2 3">
    <name type="scientific">Mariniflexile fucanivorans</name>
    <dbReference type="NCBI Taxonomy" id="264023"/>
    <lineage>
        <taxon>Bacteria</taxon>
        <taxon>Pseudomonadati</taxon>
        <taxon>Bacteroidota</taxon>
        <taxon>Flavobacteriia</taxon>
        <taxon>Flavobacteriales</taxon>
        <taxon>Flavobacteriaceae</taxon>
        <taxon>Mariniflexile</taxon>
    </lineage>
</organism>
<evidence type="ECO:0000313" key="2">
    <source>
        <dbReference type="EMBL" id="TCL63949.1"/>
    </source>
</evidence>
<gene>
    <name evidence="2" type="ORF">EV196_108145</name>
</gene>